<sequence>MPPLEYTQYLPFPSDPGIKARVLNVFRAHNIHTDYDLVLASEEILEGISLDIAREVVKIKKAALEHFSCKPLFGDEVAKKALAMVKTVPSGVKA</sequence>
<gene>
    <name evidence="1" type="ORF">EV182_002624</name>
</gene>
<organism evidence="1 2">
    <name type="scientific">Spiromyces aspiralis</name>
    <dbReference type="NCBI Taxonomy" id="68401"/>
    <lineage>
        <taxon>Eukaryota</taxon>
        <taxon>Fungi</taxon>
        <taxon>Fungi incertae sedis</taxon>
        <taxon>Zoopagomycota</taxon>
        <taxon>Kickxellomycotina</taxon>
        <taxon>Kickxellomycetes</taxon>
        <taxon>Kickxellales</taxon>
        <taxon>Kickxellaceae</taxon>
        <taxon>Spiromyces</taxon>
    </lineage>
</organism>
<evidence type="ECO:0000313" key="2">
    <source>
        <dbReference type="Proteomes" id="UP001145114"/>
    </source>
</evidence>
<name>A0ACC1HRI2_9FUNG</name>
<accession>A0ACC1HRI2</accession>
<protein>
    <submittedName>
        <fullName evidence="1">Uncharacterized protein</fullName>
    </submittedName>
</protein>
<evidence type="ECO:0000313" key="1">
    <source>
        <dbReference type="EMBL" id="KAJ1679153.1"/>
    </source>
</evidence>
<comment type="caution">
    <text evidence="1">The sequence shown here is derived from an EMBL/GenBank/DDBJ whole genome shotgun (WGS) entry which is preliminary data.</text>
</comment>
<keyword evidence="2" id="KW-1185">Reference proteome</keyword>
<dbReference type="EMBL" id="JAMZIH010000564">
    <property type="protein sequence ID" value="KAJ1679153.1"/>
    <property type="molecule type" value="Genomic_DNA"/>
</dbReference>
<proteinExistence type="predicted"/>
<dbReference type="Proteomes" id="UP001145114">
    <property type="component" value="Unassembled WGS sequence"/>
</dbReference>
<reference evidence="1" key="1">
    <citation type="submission" date="2022-06" db="EMBL/GenBank/DDBJ databases">
        <title>Phylogenomic reconstructions and comparative analyses of Kickxellomycotina fungi.</title>
        <authorList>
            <person name="Reynolds N.K."/>
            <person name="Stajich J.E."/>
            <person name="Barry K."/>
            <person name="Grigoriev I.V."/>
            <person name="Crous P."/>
            <person name="Smith M.E."/>
        </authorList>
    </citation>
    <scope>NUCLEOTIDE SEQUENCE</scope>
    <source>
        <strain evidence="1">RSA 2271</strain>
    </source>
</reference>